<comment type="caution">
    <text evidence="2">The sequence shown here is derived from an EMBL/GenBank/DDBJ whole genome shotgun (WGS) entry which is preliminary data.</text>
</comment>
<accession>T0H6R4</accession>
<keyword evidence="3" id="KW-1185">Reference proteome</keyword>
<dbReference type="RefSeq" id="WP_021234980.1">
    <property type="nucleotide sequence ID" value="NZ_ATHL01000100.1"/>
</dbReference>
<dbReference type="PATRIC" id="fig|1096930.3.peg.3155"/>
<evidence type="ECO:0000256" key="1">
    <source>
        <dbReference type="SAM" id="Phobius"/>
    </source>
</evidence>
<reference evidence="2 3" key="1">
    <citation type="journal article" date="2013" name="Genome Announc.">
        <title>Genome Sequence of Novosphingobium lindaniclasticum LE124T, Isolated from a Hexachlorocyclohexane Dumpsite.</title>
        <authorList>
            <person name="Saxena A."/>
            <person name="Nayyar N."/>
            <person name="Sangwan N."/>
            <person name="Kumari R."/>
            <person name="Khurana J.P."/>
            <person name="Lal R."/>
        </authorList>
    </citation>
    <scope>NUCLEOTIDE SEQUENCE [LARGE SCALE GENOMIC DNA]</scope>
    <source>
        <strain evidence="2 3">LE124</strain>
    </source>
</reference>
<keyword evidence="1" id="KW-0472">Membrane</keyword>
<dbReference type="Proteomes" id="UP000015527">
    <property type="component" value="Unassembled WGS sequence"/>
</dbReference>
<keyword evidence="1" id="KW-1133">Transmembrane helix</keyword>
<gene>
    <name evidence="2" type="ORF">L284_15875</name>
</gene>
<evidence type="ECO:0000313" key="2">
    <source>
        <dbReference type="EMBL" id="EQB12011.1"/>
    </source>
</evidence>
<proteinExistence type="predicted"/>
<evidence type="ECO:0000313" key="3">
    <source>
        <dbReference type="Proteomes" id="UP000015527"/>
    </source>
</evidence>
<feature type="transmembrane region" description="Helical" evidence="1">
    <location>
        <begin position="36"/>
        <end position="54"/>
    </location>
</feature>
<name>T0H6R4_9SPHN</name>
<dbReference type="OrthoDB" id="7510049at2"/>
<dbReference type="AlphaFoldDB" id="T0H6R4"/>
<organism evidence="2 3">
    <name type="scientific">Novosphingobium lindaniclasticum LE124</name>
    <dbReference type="NCBI Taxonomy" id="1096930"/>
    <lineage>
        <taxon>Bacteria</taxon>
        <taxon>Pseudomonadati</taxon>
        <taxon>Pseudomonadota</taxon>
        <taxon>Alphaproteobacteria</taxon>
        <taxon>Sphingomonadales</taxon>
        <taxon>Sphingomonadaceae</taxon>
        <taxon>Novosphingobium</taxon>
    </lineage>
</organism>
<sequence length="66" mass="7364">MKFNTLELTRIWAAVTGVALAVWYLAAVYLGLQPTALLPMLVTAIGGFELFLFGQDQWLKRRGKHG</sequence>
<keyword evidence="1" id="KW-0812">Transmembrane</keyword>
<feature type="transmembrane region" description="Helical" evidence="1">
    <location>
        <begin position="12"/>
        <end position="30"/>
    </location>
</feature>
<dbReference type="EMBL" id="ATHL01000100">
    <property type="protein sequence ID" value="EQB12011.1"/>
    <property type="molecule type" value="Genomic_DNA"/>
</dbReference>
<protein>
    <submittedName>
        <fullName evidence="2">Uncharacterized protein</fullName>
    </submittedName>
</protein>